<evidence type="ECO:0000313" key="7">
    <source>
        <dbReference type="Proteomes" id="UP000000438"/>
    </source>
</evidence>
<name>Q6KYX2_PICTO</name>
<accession>A0A8G2FWP7</accession>
<comment type="similarity">
    <text evidence="1">Belongs to the bacterial solute-binding protein 1 family.</text>
</comment>
<dbReference type="HOGENOM" id="CLU_590033_0_0_2"/>
<dbReference type="GeneID" id="2844874"/>
<dbReference type="PANTHER" id="PTHR43649:SF34">
    <property type="entry name" value="ABC TRANSPORTER PERIPLASMIC-BINDING PROTEIN YCJN-RELATED"/>
    <property type="match status" value="1"/>
</dbReference>
<dbReference type="InterPro" id="IPR006059">
    <property type="entry name" value="SBP"/>
</dbReference>
<dbReference type="PaxDb" id="263820-PTO1495"/>
<dbReference type="RefSeq" id="WP_011178296.1">
    <property type="nucleotide sequence ID" value="NC_005877.1"/>
</dbReference>
<dbReference type="AlphaFoldDB" id="Q6KYX2"/>
<dbReference type="InParanoid" id="Q6KYX2"/>
<evidence type="ECO:0000256" key="3">
    <source>
        <dbReference type="ARBA" id="ARBA00022729"/>
    </source>
</evidence>
<keyword evidence="4" id="KW-0472">Membrane</keyword>
<evidence type="ECO:0000313" key="5">
    <source>
        <dbReference type="EMBL" id="AAT44080.1"/>
    </source>
</evidence>
<keyword evidence="3" id="KW-0732">Signal</keyword>
<keyword evidence="4" id="KW-0812">Transmembrane</keyword>
<keyword evidence="4" id="KW-1133">Transmembrane helix</keyword>
<dbReference type="InterPro" id="IPR050490">
    <property type="entry name" value="Bact_solute-bd_prot1"/>
</dbReference>
<reference evidence="5 7" key="1">
    <citation type="journal article" date="2004" name="Proc. Natl. Acad. Sci. U.S.A.">
        <title>Genome sequence of Picrophilus torridus and its implications for life around pH 0.</title>
        <authorList>
            <person name="Futterer O."/>
            <person name="Angelov A."/>
            <person name="Liesegang H."/>
            <person name="Gottschalk G."/>
            <person name="Schleper C."/>
            <person name="Schepers B."/>
            <person name="Dock C."/>
            <person name="Antranikian G."/>
            <person name="Liebl W."/>
        </authorList>
    </citation>
    <scope>NUCLEOTIDE SEQUENCE [LARGE SCALE GENOMIC DNA]</scope>
    <source>
        <strain evidence="7">ATCC 700027 / DSM 9790 / JCM 10055 / NBRC 100828</strain>
        <strain evidence="5">DSM 9790</strain>
    </source>
</reference>
<dbReference type="STRING" id="263820.PTO1495"/>
<dbReference type="OrthoDB" id="18034at2157"/>
<evidence type="ECO:0000256" key="2">
    <source>
        <dbReference type="ARBA" id="ARBA00022448"/>
    </source>
</evidence>
<keyword evidence="8" id="KW-1185">Reference proteome</keyword>
<reference evidence="6 8" key="3">
    <citation type="submission" date="2017-04" db="EMBL/GenBank/DDBJ databases">
        <authorList>
            <person name="Varghese N."/>
            <person name="Submissions S."/>
        </authorList>
    </citation>
    <scope>NUCLEOTIDE SEQUENCE [LARGE SCALE GENOMIC DNA]</scope>
    <source>
        <strain evidence="6 8">DSM 9789</strain>
    </source>
</reference>
<reference evidence="5" key="2">
    <citation type="submission" date="2004-02" db="EMBL/GenBank/DDBJ databases">
        <authorList>
            <person name="Fuetterer O."/>
            <person name="Angelov A."/>
            <person name="Liesegang H."/>
            <person name="Gottschalk G."/>
            <person name="Schleper C."/>
            <person name="Schepers B."/>
            <person name="Dock C."/>
            <person name="Antranikian G."/>
            <person name="Liebl W."/>
        </authorList>
    </citation>
    <scope>NUCLEOTIDE SEQUENCE</scope>
    <source>
        <strain evidence="5">DSM 9790</strain>
    </source>
</reference>
<proteinExistence type="inferred from homology"/>
<organism evidence="5 7">
    <name type="scientific">Picrophilus torridus (strain ATCC 700027 / DSM 9790 / JCM 10055 / NBRC 100828 / KAW 2/3)</name>
    <dbReference type="NCBI Taxonomy" id="1122961"/>
    <lineage>
        <taxon>Archaea</taxon>
        <taxon>Methanobacteriati</taxon>
        <taxon>Thermoplasmatota</taxon>
        <taxon>Thermoplasmata</taxon>
        <taxon>Thermoplasmatales</taxon>
        <taxon>Picrophilaceae</taxon>
        <taxon>Picrophilus</taxon>
    </lineage>
</organism>
<evidence type="ECO:0000256" key="4">
    <source>
        <dbReference type="SAM" id="Phobius"/>
    </source>
</evidence>
<dbReference type="PANTHER" id="PTHR43649">
    <property type="entry name" value="ARABINOSE-BINDING PROTEIN-RELATED"/>
    <property type="match status" value="1"/>
</dbReference>
<evidence type="ECO:0000313" key="8">
    <source>
        <dbReference type="Proteomes" id="UP000192315"/>
    </source>
</evidence>
<dbReference type="SUPFAM" id="SSF53850">
    <property type="entry name" value="Periplasmic binding protein-like II"/>
    <property type="match status" value="1"/>
</dbReference>
<sequence length="476" mass="52636">MDDNNKDFYKKKSRGRIFAVIAAIIIIVAAVGGVLYYLSTVHHVRTQTITVLVGSGSDTEEYLSAVAKNFEKANPNIKIDITTVGYSDIVDTPLTALRDKASSPSIIMYYPSGAPTLGPYLYNLSGRINTGLFPAAEMFSGGYLLNLNGSVEKTIGVPIHNVLGYVLVYQKDVFDNKTLSSEFEKEYNFSFNPDTWTNWTQVLDAATFLKNSNDSSLPKYQLLFPDSPNHSIIDAFMGLLYSYGQGKSETMIPKNSGSAYWTYIGDFNGTWEPTFNNAAGVQALKMYKKLINFEPSLSVEPIGYDEQLKLFETGDYAMGLAWTSFLPAYSKSTVGKDLGVAILPQGATGYQPTFLGVNPYSNTSLDMKFIDFAISNSEFSMGVKDFQFLPSTYSGMEAAESQPGFSWLAPMLNYSEKIVPPVKNVAVYIHLEPLFTELTPDLNGQIYNYFEGKETATAALSTAYSEWMSEIKSENL</sequence>
<dbReference type="Pfam" id="PF01547">
    <property type="entry name" value="SBP_bac_1"/>
    <property type="match status" value="1"/>
</dbReference>
<evidence type="ECO:0000313" key="6">
    <source>
        <dbReference type="EMBL" id="SMD30851.1"/>
    </source>
</evidence>
<feature type="transmembrane region" description="Helical" evidence="4">
    <location>
        <begin position="17"/>
        <end position="38"/>
    </location>
</feature>
<dbReference type="KEGG" id="pto:PTO1495"/>
<keyword evidence="2" id="KW-0813">Transport</keyword>
<dbReference type="EMBL" id="AE017261">
    <property type="protein sequence ID" value="AAT44080.1"/>
    <property type="molecule type" value="Genomic_DNA"/>
</dbReference>
<evidence type="ECO:0000256" key="1">
    <source>
        <dbReference type="ARBA" id="ARBA00008520"/>
    </source>
</evidence>
<dbReference type="eggNOG" id="arCOG00156">
    <property type="taxonomic scope" value="Archaea"/>
</dbReference>
<dbReference type="EMBL" id="FWYE01000002">
    <property type="protein sequence ID" value="SMD30851.1"/>
    <property type="molecule type" value="Genomic_DNA"/>
</dbReference>
<dbReference type="Proteomes" id="UP000192315">
    <property type="component" value="Unassembled WGS sequence"/>
</dbReference>
<dbReference type="Gene3D" id="3.40.190.10">
    <property type="entry name" value="Periplasmic binding protein-like II"/>
    <property type="match status" value="1"/>
</dbReference>
<protein>
    <submittedName>
        <fullName evidence="6">Carbohydrate ABC transporter substrate-binding protein, CUT1 family</fullName>
    </submittedName>
    <submittedName>
        <fullName evidence="5">Sugar ABC transporter extracellular solute binding protein</fullName>
    </submittedName>
</protein>
<gene>
    <name evidence="5" type="ordered locus">PTO1495</name>
    <name evidence="6" type="ORF">SAMN02745355_0765</name>
</gene>
<accession>Q6KYX2</accession>
<dbReference type="Proteomes" id="UP000000438">
    <property type="component" value="Chromosome"/>
</dbReference>